<dbReference type="EMBL" id="JAVEPI010000002">
    <property type="protein sequence ID" value="KAK1443964.1"/>
    <property type="molecule type" value="Genomic_DNA"/>
</dbReference>
<feature type="region of interest" description="Disordered" evidence="1">
    <location>
        <begin position="1"/>
        <end position="24"/>
    </location>
</feature>
<protein>
    <submittedName>
        <fullName evidence="2">AP-4 complex accessory subunit tepsin like protein</fullName>
    </submittedName>
</protein>
<evidence type="ECO:0000313" key="3">
    <source>
        <dbReference type="Proteomes" id="UP001230268"/>
    </source>
</evidence>
<keyword evidence="3" id="KW-1185">Reference proteome</keyword>
<comment type="caution">
    <text evidence="2">The sequence shown here is derived from an EMBL/GenBank/DDBJ whole genome shotgun (WGS) entry which is preliminary data.</text>
</comment>
<dbReference type="Proteomes" id="UP001230268">
    <property type="component" value="Unassembled WGS sequence"/>
</dbReference>
<name>A0AAD8PET4_BABGI</name>
<sequence>MAHGEGLTATQRSLLSRATSATSEPTPGYVYKDITDMVVMNIAVLPAVEDYLLQKLMRAEPYIKYKCLKLLKNLCLRLPHEFNRNKVCQSYAVLECRGYKAPHSEYNGDYLCQMVRNEVEDLLKAVYERQNGAASAPSTAVGSQEPMIGFGNAAPPQSMSGGRGFATSAGPTGFGNSNSVFQPAGVGNAGGFGNNASFANNMAFGSSVGRPKMEGFGNFVPPTTGSKSTGSQAIKALTDAATKYLSSSSLFGKIEKMGSTITNNAMENIEKYLATGNDHQRQTQPTVTPNWFNHEASKISIASTEYSNRPIKMERSLLPSLIEDTNLQRSAVDDISGESESKLVKDILTFSGIKVTPSQQVIDDFLLRVKEVNVRYVIDELLQNLNNRANKWQLQLRILCIFEALIMRGHMTADVLGCLKAQLEPILIKCREEGQLKNKAERLMQLLKTSNGSSKATDTLIDTVGDDLFNTRVDKAASNTLDMFSDVHFKKQEPPSLNVPSDFNNPAFDLMDSFTPVSSVPSPMSSMRNEKNKSEREDDIFDFDKLAIGTVNAQSASQEKDLFDVLDTISFHPPVSKNEDLI</sequence>
<reference evidence="2" key="1">
    <citation type="submission" date="2023-08" db="EMBL/GenBank/DDBJ databases">
        <title>Draft sequence of the Babesia gibsoni genome.</title>
        <authorList>
            <person name="Yamagishi J.Y."/>
            <person name="Xuan X.X."/>
        </authorList>
    </citation>
    <scope>NUCLEOTIDE SEQUENCE</scope>
    <source>
        <strain evidence="2">Azabu</strain>
    </source>
</reference>
<dbReference type="PANTHER" id="PTHR21514">
    <property type="entry name" value="AP-4 COMPLEX ACCESSORY SUBUNIT TEPSIN"/>
    <property type="match status" value="1"/>
</dbReference>
<gene>
    <name evidence="2" type="ORF">BgAZ_208400</name>
</gene>
<dbReference type="AlphaFoldDB" id="A0AAD8PET4"/>
<dbReference type="PANTHER" id="PTHR21514:SF0">
    <property type="entry name" value="AP-4 COMPLEX ACCESSORY SUBUNIT TEPSIN"/>
    <property type="match status" value="1"/>
</dbReference>
<feature type="compositionally biased region" description="Polar residues" evidence="1">
    <location>
        <begin position="8"/>
        <end position="24"/>
    </location>
</feature>
<evidence type="ECO:0000256" key="1">
    <source>
        <dbReference type="SAM" id="MobiDB-lite"/>
    </source>
</evidence>
<evidence type="ECO:0000313" key="2">
    <source>
        <dbReference type="EMBL" id="KAK1443964.1"/>
    </source>
</evidence>
<dbReference type="GO" id="GO:0032588">
    <property type="term" value="C:trans-Golgi network membrane"/>
    <property type="evidence" value="ECO:0007669"/>
    <property type="project" value="TreeGrafter"/>
</dbReference>
<dbReference type="Gene3D" id="1.25.40.90">
    <property type="match status" value="1"/>
</dbReference>
<accession>A0AAD8PET4</accession>
<dbReference type="InterPro" id="IPR039273">
    <property type="entry name" value="TEPSIN"/>
</dbReference>
<organism evidence="2 3">
    <name type="scientific">Babesia gibsoni</name>
    <dbReference type="NCBI Taxonomy" id="33632"/>
    <lineage>
        <taxon>Eukaryota</taxon>
        <taxon>Sar</taxon>
        <taxon>Alveolata</taxon>
        <taxon>Apicomplexa</taxon>
        <taxon>Aconoidasida</taxon>
        <taxon>Piroplasmida</taxon>
        <taxon>Babesiidae</taxon>
        <taxon>Babesia</taxon>
    </lineage>
</organism>
<proteinExistence type="predicted"/>
<dbReference type="InterPro" id="IPR008942">
    <property type="entry name" value="ENTH_VHS"/>
</dbReference>